<organism evidence="3 4">
    <name type="scientific">Ramlibacter pallidus</name>
    <dbReference type="NCBI Taxonomy" id="2780087"/>
    <lineage>
        <taxon>Bacteria</taxon>
        <taxon>Pseudomonadati</taxon>
        <taxon>Pseudomonadota</taxon>
        <taxon>Betaproteobacteria</taxon>
        <taxon>Burkholderiales</taxon>
        <taxon>Comamonadaceae</taxon>
        <taxon>Ramlibacter</taxon>
    </lineage>
</organism>
<dbReference type="RefSeq" id="WP_193675322.1">
    <property type="nucleotide sequence ID" value="NZ_JADDIV010000001.1"/>
</dbReference>
<evidence type="ECO:0000313" key="3">
    <source>
        <dbReference type="EMBL" id="MBE7366719.1"/>
    </source>
</evidence>
<dbReference type="Pfam" id="PF02470">
    <property type="entry name" value="MlaD"/>
    <property type="match status" value="1"/>
</dbReference>
<dbReference type="Proteomes" id="UP000806285">
    <property type="component" value="Unassembled WGS sequence"/>
</dbReference>
<keyword evidence="4" id="KW-1185">Reference proteome</keyword>
<evidence type="ECO:0000313" key="4">
    <source>
        <dbReference type="Proteomes" id="UP000806285"/>
    </source>
</evidence>
<protein>
    <submittedName>
        <fullName evidence="3">MCE family protein</fullName>
    </submittedName>
</protein>
<dbReference type="PANTHER" id="PTHR36698">
    <property type="entry name" value="BLL5892 PROTEIN"/>
    <property type="match status" value="1"/>
</dbReference>
<evidence type="ECO:0000259" key="2">
    <source>
        <dbReference type="Pfam" id="PF02470"/>
    </source>
</evidence>
<dbReference type="EMBL" id="JADDIV010000001">
    <property type="protein sequence ID" value="MBE7366719.1"/>
    <property type="molecule type" value="Genomic_DNA"/>
</dbReference>
<comment type="caution">
    <text evidence="3">The sequence shown here is derived from an EMBL/GenBank/DDBJ whole genome shotgun (WGS) entry which is preliminary data.</text>
</comment>
<feature type="domain" description="Mce/MlaD" evidence="2">
    <location>
        <begin position="37"/>
        <end position="112"/>
    </location>
</feature>
<name>A0ABR9RZS8_9BURK</name>
<feature type="region of interest" description="Disordered" evidence="1">
    <location>
        <begin position="297"/>
        <end position="318"/>
    </location>
</feature>
<gene>
    <name evidence="3" type="ORF">IM787_03975</name>
</gene>
<reference evidence="3 4" key="1">
    <citation type="submission" date="2020-10" db="EMBL/GenBank/DDBJ databases">
        <title>Ramlibacter sp. HM2 16S ribosomal RNA gene Genome sequencing and assembly.</title>
        <authorList>
            <person name="Kang M."/>
        </authorList>
    </citation>
    <scope>NUCLEOTIDE SEQUENCE [LARGE SCALE GENOMIC DNA]</scope>
    <source>
        <strain evidence="3 4">HM2</strain>
    </source>
</reference>
<dbReference type="PANTHER" id="PTHR36698:SF2">
    <property type="entry name" value="MCE_MLAD DOMAIN-CONTAINING PROTEIN"/>
    <property type="match status" value="1"/>
</dbReference>
<evidence type="ECO:0000256" key="1">
    <source>
        <dbReference type="SAM" id="MobiDB-lite"/>
    </source>
</evidence>
<dbReference type="InterPro" id="IPR003399">
    <property type="entry name" value="Mce/MlaD"/>
</dbReference>
<sequence length="318" mass="34064">MENKSHALAAGIFVALITALVLALAAWLTRDTGVRDTYEISTKETVTGLQEQAPVRFRGVDVGKVSGIGFDPKAQGSVLVRMEIDRDTPLTRDTFATLSYQGVTGLAFIQLADDGKPAPRLAPNDEVPPRIPLRPGLLSRLEEKGEVIIDQVQQVAERVNKLLSDENQRRLATALDNIGEAAGSTSQLAKRIDHTVTQRIDPAIAEVTVTMKSAQRAADQVGAAANQFSLTAQRLNGPGGALDRVGEGTDAFAAAAENLNATALPRFNRAMDTTNRTMRTVDRAFTELLDNPQMLIYGEGGISPGPGEPGFRAPGVRR</sequence>
<accession>A0ABR9RZS8</accession>
<proteinExistence type="predicted"/>